<reference evidence="2" key="1">
    <citation type="journal article" date="2019" name="bioRxiv">
        <title>The Genome of the Zebra Mussel, Dreissena polymorpha: A Resource for Invasive Species Research.</title>
        <authorList>
            <person name="McCartney M.A."/>
            <person name="Auch B."/>
            <person name="Kono T."/>
            <person name="Mallez S."/>
            <person name="Zhang Y."/>
            <person name="Obille A."/>
            <person name="Becker A."/>
            <person name="Abrahante J.E."/>
            <person name="Garbe J."/>
            <person name="Badalamenti J.P."/>
            <person name="Herman A."/>
            <person name="Mangelson H."/>
            <person name="Liachko I."/>
            <person name="Sullivan S."/>
            <person name="Sone E.D."/>
            <person name="Koren S."/>
            <person name="Silverstein K.A.T."/>
            <person name="Beckman K.B."/>
            <person name="Gohl D.M."/>
        </authorList>
    </citation>
    <scope>NUCLEOTIDE SEQUENCE</scope>
    <source>
        <strain evidence="2">Duluth1</strain>
        <tissue evidence="2">Whole animal</tissue>
    </source>
</reference>
<comment type="caution">
    <text evidence="2">The sequence shown here is derived from an EMBL/GenBank/DDBJ whole genome shotgun (WGS) entry which is preliminary data.</text>
</comment>
<accession>A0A9D3Y2D4</accession>
<dbReference type="EMBL" id="JAIWYP010000057">
    <property type="protein sequence ID" value="KAH3690645.1"/>
    <property type="molecule type" value="Genomic_DNA"/>
</dbReference>
<dbReference type="InterPro" id="IPR036179">
    <property type="entry name" value="Ig-like_dom_sf"/>
</dbReference>
<sequence>MSRRIGQIAKFEAHILGCPQPLYTWTHGDSSYYTDTRNGSYTAKTVYVSSFKDFGVYELEIENNAGIYRTYFTLLADGR</sequence>
<dbReference type="Gene3D" id="2.60.40.10">
    <property type="entry name" value="Immunoglobulins"/>
    <property type="match status" value="1"/>
</dbReference>
<reference evidence="2" key="2">
    <citation type="submission" date="2020-11" db="EMBL/GenBank/DDBJ databases">
        <authorList>
            <person name="McCartney M.A."/>
            <person name="Auch B."/>
            <person name="Kono T."/>
            <person name="Mallez S."/>
            <person name="Becker A."/>
            <person name="Gohl D.M."/>
            <person name="Silverstein K.A.T."/>
            <person name="Koren S."/>
            <person name="Bechman K.B."/>
            <person name="Herman A."/>
            <person name="Abrahante J.E."/>
            <person name="Garbe J."/>
        </authorList>
    </citation>
    <scope>NUCLEOTIDE SEQUENCE</scope>
    <source>
        <strain evidence="2">Duluth1</strain>
        <tissue evidence="2">Whole animal</tissue>
    </source>
</reference>
<organism evidence="2 3">
    <name type="scientific">Dreissena polymorpha</name>
    <name type="common">Zebra mussel</name>
    <name type="synonym">Mytilus polymorpha</name>
    <dbReference type="NCBI Taxonomy" id="45954"/>
    <lineage>
        <taxon>Eukaryota</taxon>
        <taxon>Metazoa</taxon>
        <taxon>Spiralia</taxon>
        <taxon>Lophotrochozoa</taxon>
        <taxon>Mollusca</taxon>
        <taxon>Bivalvia</taxon>
        <taxon>Autobranchia</taxon>
        <taxon>Heteroconchia</taxon>
        <taxon>Euheterodonta</taxon>
        <taxon>Imparidentia</taxon>
        <taxon>Neoheterodontei</taxon>
        <taxon>Myida</taxon>
        <taxon>Dreissenoidea</taxon>
        <taxon>Dreissenidae</taxon>
        <taxon>Dreissena</taxon>
    </lineage>
</organism>
<evidence type="ECO:0000313" key="3">
    <source>
        <dbReference type="Proteomes" id="UP000828390"/>
    </source>
</evidence>
<dbReference type="InterPro" id="IPR013098">
    <property type="entry name" value="Ig_I-set"/>
</dbReference>
<proteinExistence type="predicted"/>
<dbReference type="InterPro" id="IPR013783">
    <property type="entry name" value="Ig-like_fold"/>
</dbReference>
<dbReference type="AlphaFoldDB" id="A0A9D3Y2D4"/>
<evidence type="ECO:0000313" key="2">
    <source>
        <dbReference type="EMBL" id="KAH3690645.1"/>
    </source>
</evidence>
<keyword evidence="3" id="KW-1185">Reference proteome</keyword>
<dbReference type="SUPFAM" id="SSF48726">
    <property type="entry name" value="Immunoglobulin"/>
    <property type="match status" value="1"/>
</dbReference>
<dbReference type="Pfam" id="PF07679">
    <property type="entry name" value="I-set"/>
    <property type="match status" value="1"/>
</dbReference>
<gene>
    <name evidence="2" type="ORF">DPMN_193592</name>
</gene>
<feature type="domain" description="Immunoglobulin I-set" evidence="1">
    <location>
        <begin position="4"/>
        <end position="73"/>
    </location>
</feature>
<name>A0A9D3Y2D4_DREPO</name>
<evidence type="ECO:0000259" key="1">
    <source>
        <dbReference type="Pfam" id="PF07679"/>
    </source>
</evidence>
<protein>
    <recommendedName>
        <fullName evidence="1">Immunoglobulin I-set domain-containing protein</fullName>
    </recommendedName>
</protein>
<dbReference type="Proteomes" id="UP000828390">
    <property type="component" value="Unassembled WGS sequence"/>
</dbReference>